<gene>
    <name evidence="2" type="ORF">ACFOZ8_31465</name>
</gene>
<name>A0ABV8KDN0_9BACL</name>
<dbReference type="EMBL" id="JBHSAM010000036">
    <property type="protein sequence ID" value="MFC4104148.1"/>
    <property type="molecule type" value="Genomic_DNA"/>
</dbReference>
<reference evidence="3" key="1">
    <citation type="journal article" date="2019" name="Int. J. Syst. Evol. Microbiol.">
        <title>The Global Catalogue of Microorganisms (GCM) 10K type strain sequencing project: providing services to taxonomists for standard genome sequencing and annotation.</title>
        <authorList>
            <consortium name="The Broad Institute Genomics Platform"/>
            <consortium name="The Broad Institute Genome Sequencing Center for Infectious Disease"/>
            <person name="Wu L."/>
            <person name="Ma J."/>
        </authorList>
    </citation>
    <scope>NUCLEOTIDE SEQUENCE [LARGE SCALE GENOMIC DNA]</scope>
    <source>
        <strain evidence="3">IBRC-M 10987</strain>
    </source>
</reference>
<feature type="domain" description="N-acetyltransferase" evidence="1">
    <location>
        <begin position="3"/>
        <end position="146"/>
    </location>
</feature>
<dbReference type="EC" id="2.3.1.-" evidence="2"/>
<dbReference type="Proteomes" id="UP001595715">
    <property type="component" value="Unassembled WGS sequence"/>
</dbReference>
<comment type="caution">
    <text evidence="2">The sequence shown here is derived from an EMBL/GenBank/DDBJ whole genome shotgun (WGS) entry which is preliminary data.</text>
</comment>
<dbReference type="SUPFAM" id="SSF55729">
    <property type="entry name" value="Acyl-CoA N-acyltransferases (Nat)"/>
    <property type="match status" value="1"/>
</dbReference>
<dbReference type="InterPro" id="IPR016181">
    <property type="entry name" value="Acyl_CoA_acyltransferase"/>
</dbReference>
<accession>A0ABV8KDN0</accession>
<dbReference type="Gene3D" id="3.40.630.30">
    <property type="match status" value="1"/>
</dbReference>
<evidence type="ECO:0000313" key="3">
    <source>
        <dbReference type="Proteomes" id="UP001595715"/>
    </source>
</evidence>
<sequence length="146" mass="16771">MSVTIAQTDEQIRATFAVMKQLRPHLAEDDYVQTIRSLQEQGYRLAVIFEQGVAKAAAGYRLGANLAWGRFLYVDDLITDENSRASGYAGELMNWLDEEALRAGCQSLHLDSGVQRHDAHRFYLKRRMRIAAHHFDRVYEGTKRVR</sequence>
<keyword evidence="2" id="KW-0808">Transferase</keyword>
<organism evidence="2 3">
    <name type="scientific">Paenibacillus xanthanilyticus</name>
    <dbReference type="NCBI Taxonomy" id="1783531"/>
    <lineage>
        <taxon>Bacteria</taxon>
        <taxon>Bacillati</taxon>
        <taxon>Bacillota</taxon>
        <taxon>Bacilli</taxon>
        <taxon>Bacillales</taxon>
        <taxon>Paenibacillaceae</taxon>
        <taxon>Paenibacillus</taxon>
    </lineage>
</organism>
<keyword evidence="3" id="KW-1185">Reference proteome</keyword>
<keyword evidence="2" id="KW-0012">Acyltransferase</keyword>
<dbReference type="CDD" id="cd04301">
    <property type="entry name" value="NAT_SF"/>
    <property type="match status" value="1"/>
</dbReference>
<evidence type="ECO:0000313" key="2">
    <source>
        <dbReference type="EMBL" id="MFC4104148.1"/>
    </source>
</evidence>
<protein>
    <submittedName>
        <fullName evidence="2">GNAT family N-acetyltransferase</fullName>
        <ecNumber evidence="2">2.3.1.-</ecNumber>
    </submittedName>
</protein>
<dbReference type="GO" id="GO:0016746">
    <property type="term" value="F:acyltransferase activity"/>
    <property type="evidence" value="ECO:0007669"/>
    <property type="project" value="UniProtKB-KW"/>
</dbReference>
<dbReference type="RefSeq" id="WP_377722687.1">
    <property type="nucleotide sequence ID" value="NZ_JBHSAM010000036.1"/>
</dbReference>
<dbReference type="InterPro" id="IPR000182">
    <property type="entry name" value="GNAT_dom"/>
</dbReference>
<proteinExistence type="predicted"/>
<evidence type="ECO:0000259" key="1">
    <source>
        <dbReference type="PROSITE" id="PS51186"/>
    </source>
</evidence>
<dbReference type="PROSITE" id="PS51186">
    <property type="entry name" value="GNAT"/>
    <property type="match status" value="1"/>
</dbReference>
<dbReference type="Pfam" id="PF00583">
    <property type="entry name" value="Acetyltransf_1"/>
    <property type="match status" value="1"/>
</dbReference>